<dbReference type="InterPro" id="IPR006091">
    <property type="entry name" value="Acyl-CoA_Oxase/DH_mid-dom"/>
</dbReference>
<feature type="domain" description="Acyl-CoA oxidase/dehydrogenase middle" evidence="6">
    <location>
        <begin position="174"/>
        <end position="268"/>
    </location>
</feature>
<evidence type="ECO:0000256" key="1">
    <source>
        <dbReference type="ARBA" id="ARBA00001974"/>
    </source>
</evidence>
<dbReference type="EMBL" id="LAZR01000003">
    <property type="protein sequence ID" value="KKO11430.1"/>
    <property type="molecule type" value="Genomic_DNA"/>
</dbReference>
<dbReference type="InterPro" id="IPR009075">
    <property type="entry name" value="AcylCo_DH/oxidase_C"/>
</dbReference>
<dbReference type="PANTHER" id="PTHR42803:SF1">
    <property type="entry name" value="BROAD-SPECIFICITY LINEAR ACYL-COA DEHYDROGENASE FADE5"/>
    <property type="match status" value="1"/>
</dbReference>
<evidence type="ECO:0008006" key="9">
    <source>
        <dbReference type="Google" id="ProtNLM"/>
    </source>
</evidence>
<dbReference type="GO" id="GO:0050660">
    <property type="term" value="F:flavin adenine dinucleotide binding"/>
    <property type="evidence" value="ECO:0007669"/>
    <property type="project" value="InterPro"/>
</dbReference>
<sequence>MANFFTDNDDIQFLFEHMDVRYLAELVEDGFRFADEFDFAPTDADDALDNYRRILTAVGEITADEIAPTAEETDLVGNVLGDDGLVTYAPGIANAIKVLGQADLMGFTLPYRFGGINCPQLVYTMSNEMISRADASLMNIYGLQGIAETINAFASDQIKNDYLPDMASGKHTGAMVLTEPDAGSDLQAVKTQAYQDDQGNWFVRGVKRFITNGCGEILLVLARTEPEITDGRGLSLLLVERDPKVKIRRLENKLGIHGSPTCEIFFDDAPAKLIGERQRGLITYVMSLMNGARIGIAAQSLGIGEAAYRVARDYAHRRKQFDTAIENFPAVRELLVNMSVDVQAARALTYFATFSVDIENAALRKIELGEGAELDAAERKTLKQRARKHKRFNTLLTPMSKYYASEMSMRVSNDSMAVLGGSGYMKDYPVERHLRDSRITTIYEGTSQLQVIAAVRGVASGTAHTIIENLLDRDWPEEIQGLIQQIRDGLAVLDEDVAFVKEQGMEYMDLVARKIVDNAITLLVGALFCDYATAKDQKKAVARRWLADRMPQVHMNHEVIGSGDRQIISDFEILAGPVPVAE</sequence>
<name>A0A0F9W521_9ZZZZ</name>
<evidence type="ECO:0000256" key="3">
    <source>
        <dbReference type="ARBA" id="ARBA00022630"/>
    </source>
</evidence>
<dbReference type="PANTHER" id="PTHR42803">
    <property type="entry name" value="ACYL-COA DEHYDROGENASE"/>
    <property type="match status" value="1"/>
</dbReference>
<dbReference type="AlphaFoldDB" id="A0A0F9W521"/>
<dbReference type="GO" id="GO:0016627">
    <property type="term" value="F:oxidoreductase activity, acting on the CH-CH group of donors"/>
    <property type="evidence" value="ECO:0007669"/>
    <property type="project" value="InterPro"/>
</dbReference>
<dbReference type="SUPFAM" id="SSF56645">
    <property type="entry name" value="Acyl-CoA dehydrogenase NM domain-like"/>
    <property type="match status" value="1"/>
</dbReference>
<dbReference type="InterPro" id="IPR036250">
    <property type="entry name" value="AcylCo_DH-like_C"/>
</dbReference>
<evidence type="ECO:0000259" key="5">
    <source>
        <dbReference type="Pfam" id="PF00441"/>
    </source>
</evidence>
<evidence type="ECO:0000259" key="7">
    <source>
        <dbReference type="Pfam" id="PF02771"/>
    </source>
</evidence>
<dbReference type="InterPro" id="IPR013786">
    <property type="entry name" value="AcylCoA_DH/ox_N"/>
</dbReference>
<evidence type="ECO:0000259" key="6">
    <source>
        <dbReference type="Pfam" id="PF02770"/>
    </source>
</evidence>
<comment type="cofactor">
    <cofactor evidence="1">
        <name>FAD</name>
        <dbReference type="ChEBI" id="CHEBI:57692"/>
    </cofactor>
</comment>
<dbReference type="InterPro" id="IPR046373">
    <property type="entry name" value="Acyl-CoA_Oxase/DH_mid-dom_sf"/>
</dbReference>
<comment type="similarity">
    <text evidence="2">Belongs to the acyl-CoA dehydrogenase family.</text>
</comment>
<proteinExistence type="inferred from homology"/>
<dbReference type="InterPro" id="IPR036797">
    <property type="entry name" value="Acyl-CoA_dehydrogenase_C_sf"/>
</dbReference>
<dbReference type="SUPFAM" id="SSF158494">
    <property type="entry name" value="PG0775 C-terminal domain-like"/>
    <property type="match status" value="1"/>
</dbReference>
<organism evidence="8">
    <name type="scientific">marine sediment metagenome</name>
    <dbReference type="NCBI Taxonomy" id="412755"/>
    <lineage>
        <taxon>unclassified sequences</taxon>
        <taxon>metagenomes</taxon>
        <taxon>ecological metagenomes</taxon>
    </lineage>
</organism>
<evidence type="ECO:0000256" key="4">
    <source>
        <dbReference type="ARBA" id="ARBA00022827"/>
    </source>
</evidence>
<gene>
    <name evidence="8" type="ORF">LCGC14_0019110</name>
</gene>
<dbReference type="Pfam" id="PF02771">
    <property type="entry name" value="Acyl-CoA_dh_N"/>
    <property type="match status" value="1"/>
</dbReference>
<dbReference type="Pfam" id="PF02770">
    <property type="entry name" value="Acyl-CoA_dh_M"/>
    <property type="match status" value="1"/>
</dbReference>
<feature type="domain" description="Acyl-CoA dehydrogenase/oxidase N-terminal" evidence="7">
    <location>
        <begin position="52"/>
        <end position="170"/>
    </location>
</feature>
<dbReference type="Pfam" id="PF00441">
    <property type="entry name" value="Acyl-CoA_dh_1"/>
    <property type="match status" value="1"/>
</dbReference>
<dbReference type="Gene3D" id="1.20.120.470">
    <property type="entry name" value="Acyl-CoA dehydrogenase, C-terminal domain"/>
    <property type="match status" value="1"/>
</dbReference>
<dbReference type="Gene3D" id="1.10.540.10">
    <property type="entry name" value="Acyl-CoA dehydrogenase/oxidase, N-terminal domain"/>
    <property type="match status" value="1"/>
</dbReference>
<dbReference type="InterPro" id="IPR009100">
    <property type="entry name" value="AcylCoA_DH/oxidase_NM_dom_sf"/>
</dbReference>
<protein>
    <recommendedName>
        <fullName evidence="9">Acyl-CoA dehydrogenase</fullName>
    </recommendedName>
</protein>
<dbReference type="Gene3D" id="1.20.140.10">
    <property type="entry name" value="Butyryl-CoA Dehydrogenase, subunit A, domain 3"/>
    <property type="match status" value="1"/>
</dbReference>
<dbReference type="InterPro" id="IPR037069">
    <property type="entry name" value="AcylCoA_DH/ox_N_sf"/>
</dbReference>
<comment type="caution">
    <text evidence="8">The sequence shown here is derived from an EMBL/GenBank/DDBJ whole genome shotgun (WGS) entry which is preliminary data.</text>
</comment>
<dbReference type="SUPFAM" id="SSF47203">
    <property type="entry name" value="Acyl-CoA dehydrogenase C-terminal domain-like"/>
    <property type="match status" value="1"/>
</dbReference>
<feature type="domain" description="Acyl-CoA dehydrogenase/oxidase C-terminal" evidence="5">
    <location>
        <begin position="283"/>
        <end position="454"/>
    </location>
</feature>
<dbReference type="Gene3D" id="2.40.110.10">
    <property type="entry name" value="Butyryl-CoA Dehydrogenase, subunit A, domain 2"/>
    <property type="match status" value="1"/>
</dbReference>
<dbReference type="InterPro" id="IPR052166">
    <property type="entry name" value="Diverse_Acyl-CoA_DH"/>
</dbReference>
<reference evidence="8" key="1">
    <citation type="journal article" date="2015" name="Nature">
        <title>Complex archaea that bridge the gap between prokaryotes and eukaryotes.</title>
        <authorList>
            <person name="Spang A."/>
            <person name="Saw J.H."/>
            <person name="Jorgensen S.L."/>
            <person name="Zaremba-Niedzwiedzka K."/>
            <person name="Martijn J."/>
            <person name="Lind A.E."/>
            <person name="van Eijk R."/>
            <person name="Schleper C."/>
            <person name="Guy L."/>
            <person name="Ettema T.J."/>
        </authorList>
    </citation>
    <scope>NUCLEOTIDE SEQUENCE</scope>
</reference>
<keyword evidence="4" id="KW-0274">FAD</keyword>
<evidence type="ECO:0000313" key="8">
    <source>
        <dbReference type="EMBL" id="KKO11430.1"/>
    </source>
</evidence>
<accession>A0A0F9W521</accession>
<keyword evidence="3" id="KW-0285">Flavoprotein</keyword>
<evidence type="ECO:0000256" key="2">
    <source>
        <dbReference type="ARBA" id="ARBA00009347"/>
    </source>
</evidence>